<dbReference type="EMBL" id="KQ980824">
    <property type="protein sequence ID" value="KYN12533.1"/>
    <property type="molecule type" value="Genomic_DNA"/>
</dbReference>
<dbReference type="AlphaFoldDB" id="A0A195DI10"/>
<keyword evidence="2" id="KW-1185">Reference proteome</keyword>
<reference evidence="1 2" key="1">
    <citation type="submission" date="2015-09" db="EMBL/GenBank/DDBJ databases">
        <title>Trachymyrmex cornetzi WGS genome.</title>
        <authorList>
            <person name="Nygaard S."/>
            <person name="Hu H."/>
            <person name="Boomsma J."/>
            <person name="Zhang G."/>
        </authorList>
    </citation>
    <scope>NUCLEOTIDE SEQUENCE [LARGE SCALE GENOMIC DNA]</scope>
    <source>
        <strain evidence="1">Tcor2-1</strain>
        <tissue evidence="1">Whole body</tissue>
    </source>
</reference>
<dbReference type="Proteomes" id="UP000078492">
    <property type="component" value="Unassembled WGS sequence"/>
</dbReference>
<proteinExistence type="predicted"/>
<sequence>TIDNVGSVRFRRGLTTRLPQHVLHNERNCLGFPQWVIEIQESPYRRGVPASTTFPSPPHHYSTFTKRYSVCSNRDWITSVFRAFLSDEHCFSKLIDNIDVLSYLFSPNCTATSLPFCRIKISKCVEHIADVEQKRRREALSSSLSSPRKVQTIQLLEPMCLITLTR</sequence>
<gene>
    <name evidence="1" type="ORF">ALC57_15260</name>
</gene>
<name>A0A195DI10_9HYME</name>
<organism evidence="1 2">
    <name type="scientific">Trachymyrmex cornetzi</name>
    <dbReference type="NCBI Taxonomy" id="471704"/>
    <lineage>
        <taxon>Eukaryota</taxon>
        <taxon>Metazoa</taxon>
        <taxon>Ecdysozoa</taxon>
        <taxon>Arthropoda</taxon>
        <taxon>Hexapoda</taxon>
        <taxon>Insecta</taxon>
        <taxon>Pterygota</taxon>
        <taxon>Neoptera</taxon>
        <taxon>Endopterygota</taxon>
        <taxon>Hymenoptera</taxon>
        <taxon>Apocrita</taxon>
        <taxon>Aculeata</taxon>
        <taxon>Formicoidea</taxon>
        <taxon>Formicidae</taxon>
        <taxon>Myrmicinae</taxon>
        <taxon>Trachymyrmex</taxon>
    </lineage>
</organism>
<feature type="non-terminal residue" evidence="1">
    <location>
        <position position="1"/>
    </location>
</feature>
<evidence type="ECO:0000313" key="1">
    <source>
        <dbReference type="EMBL" id="KYN12533.1"/>
    </source>
</evidence>
<evidence type="ECO:0000313" key="2">
    <source>
        <dbReference type="Proteomes" id="UP000078492"/>
    </source>
</evidence>
<protein>
    <submittedName>
        <fullName evidence="1">Uncharacterized protein</fullName>
    </submittedName>
</protein>
<accession>A0A195DI10</accession>